<feature type="domain" description="DUF2326" evidence="2">
    <location>
        <begin position="502"/>
        <end position="628"/>
    </location>
</feature>
<proteinExistence type="predicted"/>
<evidence type="ECO:0000313" key="3">
    <source>
        <dbReference type="EMBL" id="MBU5672196.1"/>
    </source>
</evidence>
<accession>A0ABS6FSS5</accession>
<reference evidence="3 4" key="1">
    <citation type="submission" date="2021-06" db="EMBL/GenBank/DDBJ databases">
        <authorList>
            <person name="Sun Q."/>
            <person name="Li D."/>
        </authorList>
    </citation>
    <scope>NUCLEOTIDE SEQUENCE [LARGE SCALE GENOMIC DNA]</scope>
    <source>
        <strain evidence="3 4">MSJ-6</strain>
    </source>
</reference>
<dbReference type="EMBL" id="JAHLQJ010000007">
    <property type="protein sequence ID" value="MBU5672196.1"/>
    <property type="molecule type" value="Genomic_DNA"/>
</dbReference>
<protein>
    <submittedName>
        <fullName evidence="3">DUF2326 domain-containing protein</fullName>
    </submittedName>
</protein>
<dbReference type="Pfam" id="PF10088">
    <property type="entry name" value="DUF2326"/>
    <property type="match status" value="1"/>
</dbReference>
<feature type="coiled-coil region" evidence="1">
    <location>
        <begin position="379"/>
        <end position="438"/>
    </location>
</feature>
<gene>
    <name evidence="3" type="ORF">KQJ23_10215</name>
</gene>
<comment type="caution">
    <text evidence="3">The sequence shown here is derived from an EMBL/GenBank/DDBJ whole genome shotgun (WGS) entry which is preliminary data.</text>
</comment>
<dbReference type="InterPro" id="IPR018760">
    <property type="entry name" value="DUF2326"/>
</dbReference>
<name>A0ABS6FSS5_9BACL</name>
<evidence type="ECO:0000259" key="2">
    <source>
        <dbReference type="Pfam" id="PF10088"/>
    </source>
</evidence>
<dbReference type="Proteomes" id="UP000743001">
    <property type="component" value="Unassembled WGS sequence"/>
</dbReference>
<keyword evidence="1" id="KW-0175">Coiled coil</keyword>
<evidence type="ECO:0000256" key="1">
    <source>
        <dbReference type="SAM" id="Coils"/>
    </source>
</evidence>
<organism evidence="3 4">
    <name type="scientific">Paenibacillus brevis</name>
    <dbReference type="NCBI Taxonomy" id="2841508"/>
    <lineage>
        <taxon>Bacteria</taxon>
        <taxon>Bacillati</taxon>
        <taxon>Bacillota</taxon>
        <taxon>Bacilli</taxon>
        <taxon>Bacillales</taxon>
        <taxon>Paenibacillaceae</taxon>
        <taxon>Paenibacillus</taxon>
    </lineage>
</organism>
<keyword evidence="4" id="KW-1185">Reference proteome</keyword>
<dbReference type="RefSeq" id="WP_216478727.1">
    <property type="nucleotide sequence ID" value="NZ_JAHLQJ010000007.1"/>
</dbReference>
<sequence>MIKSLFINRLLVHPSEKEIDITFRKGLNIILAKDIEDVNIQTRNSVGKTTFVDLIDYGLGRESFLPDDKQNAKIRMEKMMLYLEFSIGSQEYTVLRSVVNKENITLYKDWITDALLEGEEFQHKDYGVREYCSFLEDELYQGRNKYNKKKIISWRQIVPLLIRDQVGGFQELTKPANYYEKAPVRRKRIEFLINLLTPEKTDLEIRQVDASETVTEKQKAYNVIAKYAKHKQKQSDIELHSRKISIENEISKNNNVLIHFKDQLVNINKIKDVENERRVGLFNELTQIKNKVITYRHRIKNYEATINEIQGELEKIDIAQSAIQFLNRYDYKQCPMCLRPFSSDQDEKCKHSINQVSDKSVNLIKTVLNNEKKELLESTLSHQEEIKLLNEQRRELQQMIDVIDASFKKDVNEILEQIDDKEGVIANYRKELLELNNSLNLSSDVEIYYADWQEAKQKLTDINKSIATILKEVDQRLLSFQIKVNEVIKFLFSNTRVGLLKRSEKKGNLSLEIKHTTTDGIDDGAASFPLRVIAFDLALLMLAISEDTNHPKFLLHDSPNVHDIDPKVYRRIFSFILQLEKDILETNDRVDFQYLITTIDIPDELKDSEYVRLTLDNSGERGKLFGFTY</sequence>
<evidence type="ECO:0000313" key="4">
    <source>
        <dbReference type="Proteomes" id="UP000743001"/>
    </source>
</evidence>